<proteinExistence type="predicted"/>
<evidence type="ECO:0000313" key="1">
    <source>
        <dbReference type="EMBL" id="RLL97951.1"/>
    </source>
</evidence>
<evidence type="ECO:0008006" key="3">
    <source>
        <dbReference type="Google" id="ProtNLM"/>
    </source>
</evidence>
<dbReference type="PANTHER" id="PTHR38111:SF2">
    <property type="entry name" value="FINGER DOMAIN PROTEIN, PUTATIVE (AFU_ORTHOLOGUE AFUA_1G01560)-RELATED"/>
    <property type="match status" value="1"/>
</dbReference>
<dbReference type="PANTHER" id="PTHR38111">
    <property type="entry name" value="ZN(2)-C6 FUNGAL-TYPE DOMAIN-CONTAINING PROTEIN-RELATED"/>
    <property type="match status" value="1"/>
</dbReference>
<sequence>MRCVHPPLLPCLVRTNSRLDEAKPYCERCRKGGFHCDGYVSHVEFIDVTARLTQGQSSKRDQSLVQSVLLAEAARDSGDFIYINPQLDEQHIYVSHLVNRLFAWHTDDASPYSASWITVLLHPKDPTGLSMTSLSALATTYFGKVHSHPDLVRKGAGLYSQALQSLRAQLECPDQVLESELLVAVICLATLESVALTQSSAWLQHYQGLARITELRGPHRHQSGVGAALLPTLRSCIAIGYIVERKRCFLEDPAWKSIPWAGRMSSKTPIDYLHDVFCDIPGLLEDSDKVIAWDPDMPGRDEFLGQVLQNTLSTLEILYSWRCKWQEDNPDTAFFIPSSNSGSDGLPPSPFQTVIWFTDPYRANELIVYDSVLLIVLKAAEGLGLNLGESHSSMKNWNDSLLPIQSNRKEIAIEVCRTVDYHLHCVQRSSGAFMLLFPLNVAYRNLEPDSDEAKWMEKIMAVTADIHGFEIGRRQNMPRARNVST</sequence>
<reference evidence="1 2" key="1">
    <citation type="submission" date="2018-08" db="EMBL/GenBank/DDBJ databases">
        <title>Draft genome sequences of two Aspergillus turcosus clinical strains isolated from bronchoalveolar lavage fluid: one azole-susceptible and the other azole-resistant.</title>
        <authorList>
            <person name="Parent-Michaud M."/>
            <person name="Dufresne P.J."/>
            <person name="Fournier E."/>
            <person name="Martineau C."/>
            <person name="Moreira S."/>
            <person name="Perkins V."/>
            <person name="De Repentigny L."/>
            <person name="Dufresne S.F."/>
        </authorList>
    </citation>
    <scope>NUCLEOTIDE SEQUENCE [LARGE SCALE GENOMIC DNA]</scope>
    <source>
        <strain evidence="1">HMR AF 1038</strain>
    </source>
</reference>
<dbReference type="STRING" id="1245748.A0A3R7LZG1"/>
<dbReference type="InterPro" id="IPR053178">
    <property type="entry name" value="Osmoadaptation_assoc"/>
</dbReference>
<protein>
    <recommendedName>
        <fullName evidence="3">Zn(2)-C6 fungal-type domain-containing protein</fullName>
    </recommendedName>
</protein>
<dbReference type="Pfam" id="PF11951">
    <property type="entry name" value="Fungal_trans_2"/>
    <property type="match status" value="1"/>
</dbReference>
<dbReference type="InterPro" id="IPR021858">
    <property type="entry name" value="Fun_TF"/>
</dbReference>
<accession>A0A3R7LZG1</accession>
<name>A0A3R7LZG1_9EURO</name>
<gene>
    <name evidence="1" type="ORF">CFD26_106328</name>
</gene>
<dbReference type="AlphaFoldDB" id="A0A3R7LZG1"/>
<organism evidence="1 2">
    <name type="scientific">Aspergillus turcosus</name>
    <dbReference type="NCBI Taxonomy" id="1245748"/>
    <lineage>
        <taxon>Eukaryota</taxon>
        <taxon>Fungi</taxon>
        <taxon>Dikarya</taxon>
        <taxon>Ascomycota</taxon>
        <taxon>Pezizomycotina</taxon>
        <taxon>Eurotiomycetes</taxon>
        <taxon>Eurotiomycetidae</taxon>
        <taxon>Eurotiales</taxon>
        <taxon>Aspergillaceae</taxon>
        <taxon>Aspergillus</taxon>
        <taxon>Aspergillus subgen. Fumigati</taxon>
    </lineage>
</organism>
<keyword evidence="2" id="KW-1185">Reference proteome</keyword>
<evidence type="ECO:0000313" key="2">
    <source>
        <dbReference type="Proteomes" id="UP000215289"/>
    </source>
</evidence>
<dbReference type="Proteomes" id="UP000215289">
    <property type="component" value="Unassembled WGS sequence"/>
</dbReference>
<dbReference type="OrthoDB" id="3525185at2759"/>
<dbReference type="EMBL" id="NIDN02000064">
    <property type="protein sequence ID" value="RLL97951.1"/>
    <property type="molecule type" value="Genomic_DNA"/>
</dbReference>
<comment type="caution">
    <text evidence="1">The sequence shown here is derived from an EMBL/GenBank/DDBJ whole genome shotgun (WGS) entry which is preliminary data.</text>
</comment>